<evidence type="ECO:0000313" key="2">
    <source>
        <dbReference type="EMBL" id="AEF01842.1"/>
    </source>
</evidence>
<accession>F5Z9J7</accession>
<evidence type="ECO:0000256" key="1">
    <source>
        <dbReference type="SAM" id="Phobius"/>
    </source>
</evidence>
<protein>
    <submittedName>
        <fullName evidence="2">Uncharacterized protein</fullName>
    </submittedName>
</protein>
<dbReference type="KEGG" id="alt:ambt_01440"/>
<keyword evidence="3" id="KW-1185">Reference proteome</keyword>
<sequence length="97" mass="10668">MTLNVGVGLPIAKGATPAVTPAVTPSAAAPLIKLRRGREDKRWLGGIRTIPVVLYSIFILASILDIYQVICLRKRSFIPKNDKNEFIILVEVMPLID</sequence>
<gene>
    <name evidence="2" type="ordered locus">ambt_01440</name>
</gene>
<organism evidence="2 3">
    <name type="scientific">Alteromonas naphthalenivorans</name>
    <dbReference type="NCBI Taxonomy" id="715451"/>
    <lineage>
        <taxon>Bacteria</taxon>
        <taxon>Pseudomonadati</taxon>
        <taxon>Pseudomonadota</taxon>
        <taxon>Gammaproteobacteria</taxon>
        <taxon>Alteromonadales</taxon>
        <taxon>Alteromonadaceae</taxon>
        <taxon>Alteromonas/Salinimonas group</taxon>
        <taxon>Alteromonas</taxon>
    </lineage>
</organism>
<dbReference type="RefSeq" id="WP_013782784.1">
    <property type="nucleotide sequence ID" value="NC_015554.1"/>
</dbReference>
<dbReference type="EMBL" id="CP002339">
    <property type="protein sequence ID" value="AEF01842.1"/>
    <property type="molecule type" value="Genomic_DNA"/>
</dbReference>
<evidence type="ECO:0000313" key="3">
    <source>
        <dbReference type="Proteomes" id="UP000000683"/>
    </source>
</evidence>
<dbReference type="AlphaFoldDB" id="F5Z9J7"/>
<dbReference type="HOGENOM" id="CLU_2340636_0_0_6"/>
<keyword evidence="1" id="KW-0472">Membrane</keyword>
<feature type="transmembrane region" description="Helical" evidence="1">
    <location>
        <begin position="52"/>
        <end position="70"/>
    </location>
</feature>
<proteinExistence type="predicted"/>
<name>F5Z9J7_ALTNA</name>
<keyword evidence="1" id="KW-0812">Transmembrane</keyword>
<dbReference type="Proteomes" id="UP000000683">
    <property type="component" value="Chromosome"/>
</dbReference>
<reference evidence="2 3" key="1">
    <citation type="journal article" date="2011" name="J. Bacteriol.">
        <title>Complete genome sequence of the polycyclic aromatic hydrocarbon-degrading bacterium Alteromonas sp. strain SN2.</title>
        <authorList>
            <person name="Jin H.M."/>
            <person name="Jeong H."/>
            <person name="Moon E.J."/>
            <person name="Math R.K."/>
            <person name="Lee K."/>
            <person name="Kim H.J."/>
            <person name="Jeon C.O."/>
            <person name="Oh T.K."/>
            <person name="Kim J.F."/>
        </authorList>
    </citation>
    <scope>NUCLEOTIDE SEQUENCE [LARGE SCALE GENOMIC DNA]</scope>
    <source>
        <strain evidence="3">JCM 17741 / KACC 18427 / KCTC 11700BP / SN2</strain>
    </source>
</reference>
<keyword evidence="1" id="KW-1133">Transmembrane helix</keyword>